<comment type="caution">
    <text evidence="2">The sequence shown here is derived from an EMBL/GenBank/DDBJ whole genome shotgun (WGS) entry which is preliminary data.</text>
</comment>
<evidence type="ECO:0000256" key="1">
    <source>
        <dbReference type="SAM" id="MobiDB-lite"/>
    </source>
</evidence>
<name>A0A5J4VP23_9EUKA</name>
<organism evidence="2 3">
    <name type="scientific">Streblomastix strix</name>
    <dbReference type="NCBI Taxonomy" id="222440"/>
    <lineage>
        <taxon>Eukaryota</taxon>
        <taxon>Metamonada</taxon>
        <taxon>Preaxostyla</taxon>
        <taxon>Oxymonadida</taxon>
        <taxon>Streblomastigidae</taxon>
        <taxon>Streblomastix</taxon>
    </lineage>
</organism>
<dbReference type="EMBL" id="SNRW01005785">
    <property type="protein sequence ID" value="KAA6384388.1"/>
    <property type="molecule type" value="Genomic_DNA"/>
</dbReference>
<dbReference type="AlphaFoldDB" id="A0A5J4VP23"/>
<feature type="region of interest" description="Disordered" evidence="1">
    <location>
        <begin position="195"/>
        <end position="223"/>
    </location>
</feature>
<dbReference type="Proteomes" id="UP000324800">
    <property type="component" value="Unassembled WGS sequence"/>
</dbReference>
<protein>
    <submittedName>
        <fullName evidence="2">Uncharacterized protein</fullName>
    </submittedName>
</protein>
<feature type="non-terminal residue" evidence="2">
    <location>
        <position position="1"/>
    </location>
</feature>
<sequence length="236" mass="25975">IKQLQQQIAQLESKSTTSPGYIVDLWAEFTPIDQISFQQQKDIQQKLVPCFFVRPGTVDGGIATSPLSLSLPHNSFFIRVRSNDTSQSLGTRILRMIGGWLRFSSLIRTFIHMRLKSGNELLPLSLFGEDSDQFYEQCDSLLIEMAEREAKPLPYNITTNPSPSTLLINGHGNPQIPPPLIIDSKSGIGSGNGALHISPRDPIREKSPSLLTESTDALTGKKKVAPVAKPVKINGQ</sequence>
<proteinExistence type="predicted"/>
<evidence type="ECO:0000313" key="2">
    <source>
        <dbReference type="EMBL" id="KAA6384388.1"/>
    </source>
</evidence>
<evidence type="ECO:0000313" key="3">
    <source>
        <dbReference type="Proteomes" id="UP000324800"/>
    </source>
</evidence>
<feature type="compositionally biased region" description="Basic and acidic residues" evidence="1">
    <location>
        <begin position="198"/>
        <end position="207"/>
    </location>
</feature>
<accession>A0A5J4VP23</accession>
<gene>
    <name evidence="2" type="ORF">EZS28_020086</name>
</gene>
<reference evidence="2 3" key="1">
    <citation type="submission" date="2019-03" db="EMBL/GenBank/DDBJ databases">
        <title>Single cell metagenomics reveals metabolic interactions within the superorganism composed of flagellate Streblomastix strix and complex community of Bacteroidetes bacteria on its surface.</title>
        <authorList>
            <person name="Treitli S.C."/>
            <person name="Kolisko M."/>
            <person name="Husnik F."/>
            <person name="Keeling P."/>
            <person name="Hampl V."/>
        </authorList>
    </citation>
    <scope>NUCLEOTIDE SEQUENCE [LARGE SCALE GENOMIC DNA]</scope>
    <source>
        <strain evidence="2">ST1C</strain>
    </source>
</reference>